<evidence type="ECO:0000256" key="5">
    <source>
        <dbReference type="ARBA" id="ARBA00022692"/>
    </source>
</evidence>
<comment type="subcellular location">
    <subcellularLocation>
        <location evidence="13">Cell inner membrane</location>
        <topology evidence="13">Multi-pass membrane protein</topology>
    </subcellularLocation>
    <subcellularLocation>
        <location evidence="1">Cell membrane</location>
        <topology evidence="1">Multi-pass membrane protein</topology>
    </subcellularLocation>
</comment>
<feature type="domain" description="FeoB-type G" evidence="14">
    <location>
        <begin position="17"/>
        <end position="182"/>
    </location>
</feature>
<dbReference type="InterPro" id="IPR030389">
    <property type="entry name" value="G_FEOB_dom"/>
</dbReference>
<proteinExistence type="inferred from homology"/>
<keyword evidence="8 13" id="KW-0408">Iron</keyword>
<dbReference type="PRINTS" id="PR00326">
    <property type="entry name" value="GTP1OBG"/>
</dbReference>
<evidence type="ECO:0000256" key="9">
    <source>
        <dbReference type="ARBA" id="ARBA00023065"/>
    </source>
</evidence>
<accession>A0ABS0BVE8</accession>
<keyword evidence="5 13" id="KW-0812">Transmembrane</keyword>
<dbReference type="Gene3D" id="3.40.50.300">
    <property type="entry name" value="P-loop containing nucleotide triphosphate hydrolases"/>
    <property type="match status" value="1"/>
</dbReference>
<dbReference type="PANTHER" id="PTHR43185:SF1">
    <property type="entry name" value="FE(2+) TRANSPORTER FEOB"/>
    <property type="match status" value="1"/>
</dbReference>
<evidence type="ECO:0000256" key="4">
    <source>
        <dbReference type="ARBA" id="ARBA00022496"/>
    </source>
</evidence>
<evidence type="ECO:0000259" key="14">
    <source>
        <dbReference type="PROSITE" id="PS51711"/>
    </source>
</evidence>
<feature type="transmembrane region" description="Helical" evidence="13">
    <location>
        <begin position="681"/>
        <end position="702"/>
    </location>
</feature>
<dbReference type="NCBIfam" id="NF007105">
    <property type="entry name" value="PRK09554.1"/>
    <property type="match status" value="1"/>
</dbReference>
<dbReference type="InterPro" id="IPR006073">
    <property type="entry name" value="GTP-bd"/>
</dbReference>
<keyword evidence="10 13" id="KW-0342">GTP-binding</keyword>
<dbReference type="InterPro" id="IPR050860">
    <property type="entry name" value="FeoB_GTPase"/>
</dbReference>
<keyword evidence="4 13" id="KW-0410">Iron transport</keyword>
<dbReference type="EMBL" id="JACBGI020000007">
    <property type="protein sequence ID" value="MBF6057798.1"/>
    <property type="molecule type" value="Genomic_DNA"/>
</dbReference>
<keyword evidence="9" id="KW-0406">Ion transport</keyword>
<evidence type="ECO:0000313" key="15">
    <source>
        <dbReference type="EMBL" id="MBF6057798.1"/>
    </source>
</evidence>
<evidence type="ECO:0000256" key="13">
    <source>
        <dbReference type="RuleBase" id="RU362098"/>
    </source>
</evidence>
<keyword evidence="2 13" id="KW-0813">Transport</keyword>
<keyword evidence="7 13" id="KW-1133">Transmembrane helix</keyword>
<dbReference type="InterPro" id="IPR027417">
    <property type="entry name" value="P-loop_NTPase"/>
</dbReference>
<evidence type="ECO:0000256" key="7">
    <source>
        <dbReference type="ARBA" id="ARBA00022989"/>
    </source>
</evidence>
<dbReference type="Pfam" id="PF02421">
    <property type="entry name" value="FeoB_N"/>
    <property type="match status" value="1"/>
</dbReference>
<dbReference type="InterPro" id="IPR011642">
    <property type="entry name" value="Gate_dom"/>
</dbReference>
<reference evidence="15 16" key="1">
    <citation type="submission" date="2020-11" db="EMBL/GenBank/DDBJ databases">
        <title>Sulfur oxidizing isolate from Hospital Hole Sinkhole.</title>
        <authorList>
            <person name="Scott K.M."/>
        </authorList>
    </citation>
    <scope>NUCLEOTIDE SEQUENCE [LARGE SCALE GENOMIC DNA]</scope>
    <source>
        <strain evidence="15 16">HH1</strain>
    </source>
</reference>
<feature type="transmembrane region" description="Helical" evidence="13">
    <location>
        <begin position="430"/>
        <end position="456"/>
    </location>
</feature>
<evidence type="ECO:0000256" key="6">
    <source>
        <dbReference type="ARBA" id="ARBA00022741"/>
    </source>
</evidence>
<evidence type="ECO:0000256" key="1">
    <source>
        <dbReference type="ARBA" id="ARBA00004651"/>
    </source>
</evidence>
<feature type="transmembrane region" description="Helical" evidence="13">
    <location>
        <begin position="462"/>
        <end position="482"/>
    </location>
</feature>
<comment type="function">
    <text evidence="13">Probable transporter of a GTP-driven Fe(2+) uptake system.</text>
</comment>
<evidence type="ECO:0000256" key="3">
    <source>
        <dbReference type="ARBA" id="ARBA00022475"/>
    </source>
</evidence>
<dbReference type="NCBIfam" id="TIGR00437">
    <property type="entry name" value="feoB"/>
    <property type="match status" value="1"/>
</dbReference>
<dbReference type="SUPFAM" id="SSF52540">
    <property type="entry name" value="P-loop containing nucleoside triphosphate hydrolases"/>
    <property type="match status" value="1"/>
</dbReference>
<feature type="transmembrane region" description="Helical" evidence="13">
    <location>
        <begin position="396"/>
        <end position="418"/>
    </location>
</feature>
<dbReference type="PROSITE" id="PS51711">
    <property type="entry name" value="G_FEOB"/>
    <property type="match status" value="1"/>
</dbReference>
<comment type="similarity">
    <text evidence="13">Belongs to the TRAFAC class TrmE-Era-EngA-EngB-Septin-like GTPase superfamily. FeoB GTPase (TC 9.A.8) family.</text>
</comment>
<dbReference type="NCBIfam" id="TIGR00231">
    <property type="entry name" value="small_GTP"/>
    <property type="match status" value="1"/>
</dbReference>
<dbReference type="InterPro" id="IPR011640">
    <property type="entry name" value="Fe2_transport_prot_B_C"/>
</dbReference>
<evidence type="ECO:0000256" key="8">
    <source>
        <dbReference type="ARBA" id="ARBA00023004"/>
    </source>
</evidence>
<gene>
    <name evidence="15" type="primary">feoB</name>
    <name evidence="15" type="ORF">H8792_005530</name>
</gene>
<evidence type="ECO:0000256" key="12">
    <source>
        <dbReference type="NCBIfam" id="TIGR00437"/>
    </source>
</evidence>
<protein>
    <recommendedName>
        <fullName evidence="12 13">Ferrous iron transport protein B</fullName>
    </recommendedName>
</protein>
<sequence length="772" mass="85215">MTVIRPSKKYPKIAAHAHQIALIGNPNSGKSTLFNRLTGSQQTTGNWPGVTVEQKSGYFDLNQESYHLIDLPGVYSLEQSPHSGLDEKVACQFLQCQPADVILNIVDATSLERQLFLTAQLLHMGLPVVVVLNRMDLLLERNLQIDTDKLAAQLGCPVIPISAYYNKGIDQLKQQLPSLLNRRSDLHFDLPETLHESVHKLRDLQGNPKSESCWKSLQMLIHPDEAALELRSFCASEKRMLEEHYQEDLALIAADLYFQFAHDAAHASQIHTDQFTRNTTDLIDRWTLHPIWGMPIFLGIMYLVFALSIVVGNAFIDFFDLGAQALFVDGPSALLQSLNAPSWLIAFLAEGIGGGIQVVATFIPVIGALFLLLSILEDTGYMQRAALIMDNLMRRLGLSGQAFIPLVVGFGCNIPAVLASRTLPDHRDRIMTVMMTPFMSCSARLTVYVMFATAFFSDNAALLVFSLYLTGILAAVLTALMLKKTLLPGEAPPLLMELPIYHKPAAINVLQHTRNKLKGFILDAGKVIVLVVLALNFFNSLGTDGTFGHENQPTSLLSTAAKTLTPVVEPLGISEENWPATVGLITGLLAKEVVVGSLDALYQNESDQAVDHQSYDFIGALSEAVMTIPENISSIFSDLTDPLGLQSLENVEDKIAVAEEQGFTPSTLDKMAHYFDGSIGAYAYLLLILLYFPCVATFGAIKQELGWRWALYSGSWSMFLGFSVAIAFYQAATFNQHPQSSATWILAILATFLLQFLVLKRVGKRYSVQKRF</sequence>
<comment type="caution">
    <text evidence="15">The sequence shown here is derived from an EMBL/GenBank/DDBJ whole genome shotgun (WGS) entry which is preliminary data.</text>
</comment>
<feature type="transmembrane region" description="Helical" evidence="13">
    <location>
        <begin position="291"/>
        <end position="311"/>
    </location>
</feature>
<dbReference type="RefSeq" id="WP_185977942.1">
    <property type="nucleotide sequence ID" value="NZ_JACBGI020000007.1"/>
</dbReference>
<dbReference type="InterPro" id="IPR003373">
    <property type="entry name" value="Fe2_transport_prot-B"/>
</dbReference>
<dbReference type="InterPro" id="IPR005225">
    <property type="entry name" value="Small_GTP-bd"/>
</dbReference>
<evidence type="ECO:0000256" key="2">
    <source>
        <dbReference type="ARBA" id="ARBA00022448"/>
    </source>
</evidence>
<keyword evidence="16" id="KW-1185">Reference proteome</keyword>
<evidence type="ECO:0000256" key="11">
    <source>
        <dbReference type="ARBA" id="ARBA00023136"/>
    </source>
</evidence>
<name>A0ABS0BVE8_9GAMM</name>
<dbReference type="Proteomes" id="UP001193680">
    <property type="component" value="Unassembled WGS sequence"/>
</dbReference>
<dbReference type="PANTHER" id="PTHR43185">
    <property type="entry name" value="FERROUS IRON TRANSPORT PROTEIN B"/>
    <property type="match status" value="1"/>
</dbReference>
<keyword evidence="11 13" id="KW-0472">Membrane</keyword>
<dbReference type="CDD" id="cd01879">
    <property type="entry name" value="FeoB"/>
    <property type="match status" value="1"/>
</dbReference>
<evidence type="ECO:0000313" key="16">
    <source>
        <dbReference type="Proteomes" id="UP001193680"/>
    </source>
</evidence>
<organism evidence="15 16">
    <name type="scientific">Thiomicrorhabdus heinhorstiae</name>
    <dbReference type="NCBI Taxonomy" id="2748010"/>
    <lineage>
        <taxon>Bacteria</taxon>
        <taxon>Pseudomonadati</taxon>
        <taxon>Pseudomonadota</taxon>
        <taxon>Gammaproteobacteria</taxon>
        <taxon>Thiotrichales</taxon>
        <taxon>Piscirickettsiaceae</taxon>
        <taxon>Thiomicrorhabdus</taxon>
    </lineage>
</organism>
<feature type="transmembrane region" description="Helical" evidence="13">
    <location>
        <begin position="356"/>
        <end position="376"/>
    </location>
</feature>
<feature type="transmembrane region" description="Helical" evidence="13">
    <location>
        <begin position="741"/>
        <end position="759"/>
    </location>
</feature>
<dbReference type="Pfam" id="PF07670">
    <property type="entry name" value="Gate"/>
    <property type="match status" value="2"/>
</dbReference>
<evidence type="ECO:0000256" key="10">
    <source>
        <dbReference type="ARBA" id="ARBA00023134"/>
    </source>
</evidence>
<feature type="transmembrane region" description="Helical" evidence="13">
    <location>
        <begin position="709"/>
        <end position="729"/>
    </location>
</feature>
<keyword evidence="6" id="KW-0547">Nucleotide-binding</keyword>
<dbReference type="Pfam" id="PF07664">
    <property type="entry name" value="FeoB_C"/>
    <property type="match status" value="1"/>
</dbReference>
<keyword evidence="3" id="KW-1003">Cell membrane</keyword>